<reference evidence="2 3" key="1">
    <citation type="submission" date="2021-06" db="EMBL/GenBank/DDBJ databases">
        <title>Caerostris darwini draft genome.</title>
        <authorList>
            <person name="Kono N."/>
            <person name="Arakawa K."/>
        </authorList>
    </citation>
    <scope>NUCLEOTIDE SEQUENCE [LARGE SCALE GENOMIC DNA]</scope>
</reference>
<feature type="compositionally biased region" description="Polar residues" evidence="1">
    <location>
        <begin position="90"/>
        <end position="101"/>
    </location>
</feature>
<evidence type="ECO:0000313" key="2">
    <source>
        <dbReference type="EMBL" id="GIX68409.1"/>
    </source>
</evidence>
<sequence length="115" mass="13071">MTTILLSRNGEVHPINLHRLKRQIRYDEFICLRVQTQIKAHSFRSQRINIHAPRTPTLTSMTWSFVKGHNPGMINGRSQRRHADRRDTIHSSCGSDRTGFSNAAVATGPRILGRG</sequence>
<proteinExistence type="predicted"/>
<organism evidence="2 3">
    <name type="scientific">Caerostris darwini</name>
    <dbReference type="NCBI Taxonomy" id="1538125"/>
    <lineage>
        <taxon>Eukaryota</taxon>
        <taxon>Metazoa</taxon>
        <taxon>Ecdysozoa</taxon>
        <taxon>Arthropoda</taxon>
        <taxon>Chelicerata</taxon>
        <taxon>Arachnida</taxon>
        <taxon>Araneae</taxon>
        <taxon>Araneomorphae</taxon>
        <taxon>Entelegynae</taxon>
        <taxon>Araneoidea</taxon>
        <taxon>Araneidae</taxon>
        <taxon>Caerostris</taxon>
    </lineage>
</organism>
<gene>
    <name evidence="2" type="ORF">CDAR_500161</name>
</gene>
<protein>
    <submittedName>
        <fullName evidence="2">Uncharacterized protein</fullName>
    </submittedName>
</protein>
<name>A0AAV4M7R8_9ARAC</name>
<evidence type="ECO:0000313" key="3">
    <source>
        <dbReference type="Proteomes" id="UP001054837"/>
    </source>
</evidence>
<dbReference type="AlphaFoldDB" id="A0AAV4M7R8"/>
<dbReference type="EMBL" id="BPLQ01000179">
    <property type="protein sequence ID" value="GIX68409.1"/>
    <property type="molecule type" value="Genomic_DNA"/>
</dbReference>
<evidence type="ECO:0000256" key="1">
    <source>
        <dbReference type="SAM" id="MobiDB-lite"/>
    </source>
</evidence>
<dbReference type="Proteomes" id="UP001054837">
    <property type="component" value="Unassembled WGS sequence"/>
</dbReference>
<feature type="region of interest" description="Disordered" evidence="1">
    <location>
        <begin position="69"/>
        <end position="115"/>
    </location>
</feature>
<accession>A0AAV4M7R8</accession>
<comment type="caution">
    <text evidence="2">The sequence shown here is derived from an EMBL/GenBank/DDBJ whole genome shotgun (WGS) entry which is preliminary data.</text>
</comment>
<keyword evidence="3" id="KW-1185">Reference proteome</keyword>